<dbReference type="SUPFAM" id="SSF47413">
    <property type="entry name" value="lambda repressor-like DNA-binding domains"/>
    <property type="match status" value="1"/>
</dbReference>
<dbReference type="Proteomes" id="UP000029585">
    <property type="component" value="Unassembled WGS sequence"/>
</dbReference>
<dbReference type="AlphaFoldDB" id="A0A096D869"/>
<dbReference type="PROSITE" id="PS50943">
    <property type="entry name" value="HTH_CROC1"/>
    <property type="match status" value="1"/>
</dbReference>
<dbReference type="SMART" id="SM00530">
    <property type="entry name" value="HTH_XRE"/>
    <property type="match status" value="1"/>
</dbReference>
<dbReference type="Pfam" id="PF01381">
    <property type="entry name" value="HTH_3"/>
    <property type="match status" value="1"/>
</dbReference>
<dbReference type="InterPro" id="IPR010982">
    <property type="entry name" value="Lambda_DNA-bd_dom_sf"/>
</dbReference>
<protein>
    <recommendedName>
        <fullName evidence="1">HTH cro/C1-type domain-containing protein</fullName>
    </recommendedName>
</protein>
<accession>A0A096D869</accession>
<comment type="caution">
    <text evidence="2">The sequence shown here is derived from an EMBL/GenBank/DDBJ whole genome shotgun (WGS) entry which is preliminary data.</text>
</comment>
<sequence length="72" mass="8641">MYFRRISDLRVDHDLTQRKVADYLNMNLEVYRRYEKGLREIPVWALVKLAELYHTSTDYLLGRTDNPSPPRA</sequence>
<proteinExistence type="predicted"/>
<dbReference type="PATRIC" id="fig|742738.3.peg.3537"/>
<dbReference type="InterPro" id="IPR001387">
    <property type="entry name" value="Cro/C1-type_HTH"/>
</dbReference>
<dbReference type="eggNOG" id="COG1396">
    <property type="taxonomic scope" value="Bacteria"/>
</dbReference>
<dbReference type="EMBL" id="ADLO01000104">
    <property type="protein sequence ID" value="KGF53749.1"/>
    <property type="molecule type" value="Genomic_DNA"/>
</dbReference>
<dbReference type="CDD" id="cd00093">
    <property type="entry name" value="HTH_XRE"/>
    <property type="match status" value="1"/>
</dbReference>
<dbReference type="GO" id="GO:0003677">
    <property type="term" value="F:DNA binding"/>
    <property type="evidence" value="ECO:0007669"/>
    <property type="project" value="InterPro"/>
</dbReference>
<evidence type="ECO:0000259" key="1">
    <source>
        <dbReference type="PROSITE" id="PS50943"/>
    </source>
</evidence>
<evidence type="ECO:0000313" key="2">
    <source>
        <dbReference type="EMBL" id="KGF53749.1"/>
    </source>
</evidence>
<reference evidence="2 3" key="1">
    <citation type="submission" date="2011-08" db="EMBL/GenBank/DDBJ databases">
        <title>The Genome Sequence of Clostridium orbiscindens 1_3_50AFAA.</title>
        <authorList>
            <consortium name="The Broad Institute Genome Sequencing Platform"/>
            <person name="Earl A."/>
            <person name="Ward D."/>
            <person name="Feldgarden M."/>
            <person name="Gevers D."/>
            <person name="Daigneault M."/>
            <person name="Strauss J."/>
            <person name="Allen-Vercoe E."/>
            <person name="Young S.K."/>
            <person name="Zeng Q."/>
            <person name="Gargeya S."/>
            <person name="Fitzgerald M."/>
            <person name="Haas B."/>
            <person name="Abouelleil A."/>
            <person name="Alvarado L."/>
            <person name="Arachchi H.M."/>
            <person name="Berlin A."/>
            <person name="Brown A."/>
            <person name="Chapman S.B."/>
            <person name="Chen Z."/>
            <person name="Dunbar C."/>
            <person name="Freedman E."/>
            <person name="Gearin G."/>
            <person name="Gellesch M."/>
            <person name="Goldberg J."/>
            <person name="Griggs A."/>
            <person name="Gujja S."/>
            <person name="Heiman D."/>
            <person name="Howarth C."/>
            <person name="Larson L."/>
            <person name="Lui A."/>
            <person name="MacDonald P.J.P."/>
            <person name="Montmayeur A."/>
            <person name="Murphy C."/>
            <person name="Neiman D."/>
            <person name="Pearson M."/>
            <person name="Priest M."/>
            <person name="Roberts A."/>
            <person name="Saif S."/>
            <person name="Shea T."/>
            <person name="Shenoy N."/>
            <person name="Sisk P."/>
            <person name="Stolte C."/>
            <person name="Sykes S."/>
            <person name="Wortman J."/>
            <person name="Nusbaum C."/>
            <person name="Birren B."/>
        </authorList>
    </citation>
    <scope>NUCLEOTIDE SEQUENCE [LARGE SCALE GENOMIC DNA]</scope>
    <source>
        <strain evidence="2 3">1_3_50AFAA</strain>
    </source>
</reference>
<dbReference type="HOGENOM" id="CLU_066192_62_4_9"/>
<gene>
    <name evidence="2" type="ORF">HMPREF9460_03434</name>
</gene>
<name>A0A096D869_FLAPL</name>
<evidence type="ECO:0000313" key="3">
    <source>
        <dbReference type="Proteomes" id="UP000029585"/>
    </source>
</evidence>
<organism evidence="2 3">
    <name type="scientific">Flavonifractor plautii 1_3_50AFAA</name>
    <dbReference type="NCBI Taxonomy" id="742738"/>
    <lineage>
        <taxon>Bacteria</taxon>
        <taxon>Bacillati</taxon>
        <taxon>Bacillota</taxon>
        <taxon>Clostridia</taxon>
        <taxon>Eubacteriales</taxon>
        <taxon>Oscillospiraceae</taxon>
        <taxon>Flavonifractor</taxon>
    </lineage>
</organism>
<feature type="domain" description="HTH cro/C1-type" evidence="1">
    <location>
        <begin position="6"/>
        <end position="60"/>
    </location>
</feature>
<keyword evidence="3" id="KW-1185">Reference proteome</keyword>
<dbReference type="Gene3D" id="1.10.260.40">
    <property type="entry name" value="lambda repressor-like DNA-binding domains"/>
    <property type="match status" value="1"/>
</dbReference>
<dbReference type="RefSeq" id="WP_009257571.1">
    <property type="nucleotide sequence ID" value="NZ_KN174166.1"/>
</dbReference>